<evidence type="ECO:0000313" key="1">
    <source>
        <dbReference type="EMBL" id="GAF82984.1"/>
    </source>
</evidence>
<organism evidence="1">
    <name type="scientific">marine sediment metagenome</name>
    <dbReference type="NCBI Taxonomy" id="412755"/>
    <lineage>
        <taxon>unclassified sequences</taxon>
        <taxon>metagenomes</taxon>
        <taxon>ecological metagenomes</taxon>
    </lineage>
</organism>
<name>X0SPK8_9ZZZZ</name>
<dbReference type="SUPFAM" id="SSF52172">
    <property type="entry name" value="CheY-like"/>
    <property type="match status" value="1"/>
</dbReference>
<sequence>MSMKVLIADSDWRFAQQAASFLEARAHLVVQHTGHVATIEAARQWCPDLVIVSEELAQTGLIEELHALEPRPAVLLVGWMDRYDKVWRVWQRGGDELLMKPVFDGQELLSAIVSAMENAVTGVRTRPTAVSA</sequence>
<proteinExistence type="predicted"/>
<dbReference type="InterPro" id="IPR011006">
    <property type="entry name" value="CheY-like_superfamily"/>
</dbReference>
<reference evidence="1" key="1">
    <citation type="journal article" date="2014" name="Front. Microbiol.">
        <title>High frequency of phylogenetically diverse reductive dehalogenase-homologous genes in deep subseafloor sedimentary metagenomes.</title>
        <authorList>
            <person name="Kawai M."/>
            <person name="Futagami T."/>
            <person name="Toyoda A."/>
            <person name="Takaki Y."/>
            <person name="Nishi S."/>
            <person name="Hori S."/>
            <person name="Arai W."/>
            <person name="Tsubouchi T."/>
            <person name="Morono Y."/>
            <person name="Uchiyama I."/>
            <person name="Ito T."/>
            <person name="Fujiyama A."/>
            <person name="Inagaki F."/>
            <person name="Takami H."/>
        </authorList>
    </citation>
    <scope>NUCLEOTIDE SEQUENCE</scope>
    <source>
        <strain evidence="1">Expedition CK06-06</strain>
    </source>
</reference>
<accession>X0SPK8</accession>
<evidence type="ECO:0008006" key="2">
    <source>
        <dbReference type="Google" id="ProtNLM"/>
    </source>
</evidence>
<dbReference type="Gene3D" id="3.40.50.2300">
    <property type="match status" value="1"/>
</dbReference>
<dbReference type="AlphaFoldDB" id="X0SPK8"/>
<dbReference type="EMBL" id="BARS01003451">
    <property type="protein sequence ID" value="GAF82984.1"/>
    <property type="molecule type" value="Genomic_DNA"/>
</dbReference>
<comment type="caution">
    <text evidence="1">The sequence shown here is derived from an EMBL/GenBank/DDBJ whole genome shotgun (WGS) entry which is preliminary data.</text>
</comment>
<gene>
    <name evidence="1" type="ORF">S01H1_06687</name>
</gene>
<protein>
    <recommendedName>
        <fullName evidence="2">Response regulatory domain-containing protein</fullName>
    </recommendedName>
</protein>